<dbReference type="Proteomes" id="UP000789524">
    <property type="component" value="Unassembled WGS sequence"/>
</dbReference>
<sequence>MAAARNFKSKFIPTAFMKVRRAKKFVPIEFRRTRTKSNPVWVSVSSTAIPSSAKQTSGCLNTDSLRKCRSLTQFIQHRPYSKGCNVGCPCPFPCGPCGGKDGCNCLPPPCNTPPKCLQYMTGYYYYPYGTWFCGPYHVQGTCCPVGSKAPCPCACPCPKCACLFPTAGLGAETTKPEQKPKPNVRIFSYDQPKQSDVQPASGISKIFNFKTPEQKDQKEDPKPTKKNVPPVLASMLSPNLTPMNNKLPHPNIKPSYPISSNKTKSNSYHTKAAPWSSNQLYRTPIKEPRRDRFIYYPKRYKVTRPLEFNIVLRDHQNKLGLFNCTPQPRFKKNNPKPHVDANFKPYDF</sequence>
<proteinExistence type="predicted"/>
<reference evidence="2" key="1">
    <citation type="submission" date="2021-09" db="EMBL/GenBank/DDBJ databases">
        <authorList>
            <person name="Martin H S."/>
        </authorList>
    </citation>
    <scope>NUCLEOTIDE SEQUENCE</scope>
</reference>
<feature type="compositionally biased region" description="Basic and acidic residues" evidence="1">
    <location>
        <begin position="212"/>
        <end position="223"/>
    </location>
</feature>
<organism evidence="2 3">
    <name type="scientific">Danaus chrysippus</name>
    <name type="common">African queen</name>
    <dbReference type="NCBI Taxonomy" id="151541"/>
    <lineage>
        <taxon>Eukaryota</taxon>
        <taxon>Metazoa</taxon>
        <taxon>Ecdysozoa</taxon>
        <taxon>Arthropoda</taxon>
        <taxon>Hexapoda</taxon>
        <taxon>Insecta</taxon>
        <taxon>Pterygota</taxon>
        <taxon>Neoptera</taxon>
        <taxon>Endopterygota</taxon>
        <taxon>Lepidoptera</taxon>
        <taxon>Glossata</taxon>
        <taxon>Ditrysia</taxon>
        <taxon>Papilionoidea</taxon>
        <taxon>Nymphalidae</taxon>
        <taxon>Danainae</taxon>
        <taxon>Danaini</taxon>
        <taxon>Danaina</taxon>
        <taxon>Danaus</taxon>
        <taxon>Anosia</taxon>
    </lineage>
</organism>
<evidence type="ECO:0000256" key="1">
    <source>
        <dbReference type="SAM" id="MobiDB-lite"/>
    </source>
</evidence>
<gene>
    <name evidence="2" type="ORF">DCHRY22_LOCUS10804</name>
</gene>
<evidence type="ECO:0000313" key="2">
    <source>
        <dbReference type="EMBL" id="CAG9574205.1"/>
    </source>
</evidence>
<dbReference type="EMBL" id="CAKASE010000072">
    <property type="protein sequence ID" value="CAG9574205.1"/>
    <property type="molecule type" value="Genomic_DNA"/>
</dbReference>
<accession>A0A8J2QXZ8</accession>
<evidence type="ECO:0000313" key="3">
    <source>
        <dbReference type="Proteomes" id="UP000789524"/>
    </source>
</evidence>
<dbReference type="OrthoDB" id="7493852at2759"/>
<comment type="caution">
    <text evidence="2">The sequence shown here is derived from an EMBL/GenBank/DDBJ whole genome shotgun (WGS) entry which is preliminary data.</text>
</comment>
<feature type="region of interest" description="Disordered" evidence="1">
    <location>
        <begin position="190"/>
        <end position="229"/>
    </location>
</feature>
<keyword evidence="3" id="KW-1185">Reference proteome</keyword>
<dbReference type="AlphaFoldDB" id="A0A8J2QXZ8"/>
<protein>
    <submittedName>
        <fullName evidence="2">(African queen) hypothetical protein</fullName>
    </submittedName>
</protein>
<name>A0A8J2QXZ8_9NEOP</name>